<dbReference type="SMART" id="SM00892">
    <property type="entry name" value="Endonuclease_NS"/>
    <property type="match status" value="1"/>
</dbReference>
<dbReference type="Ensembl" id="ENSGEVT00005018878.1">
    <property type="protein sequence ID" value="ENSGEVP00005017966.1"/>
    <property type="gene ID" value="ENSGEVG00005012632.1"/>
</dbReference>
<protein>
    <recommendedName>
        <fullName evidence="6">Endonuclease domain-containing 1 protein-like</fullName>
    </recommendedName>
</protein>
<evidence type="ECO:0008006" key="6">
    <source>
        <dbReference type="Google" id="ProtNLM"/>
    </source>
</evidence>
<evidence type="ECO:0000259" key="3">
    <source>
        <dbReference type="SMART" id="SM00892"/>
    </source>
</evidence>
<dbReference type="PANTHER" id="PTHR21472">
    <property type="entry name" value="ENDONUCLEASE DOMAIN-CONTAINING 1 PROTEIN ENDOD1"/>
    <property type="match status" value="1"/>
</dbReference>
<dbReference type="PANTHER" id="PTHR21472:SF21">
    <property type="entry name" value="ENDONUCLEASE DOMAIN-CONTAINING 1 PROTEIN-LIKE-RELATED"/>
    <property type="match status" value="1"/>
</dbReference>
<reference evidence="4" key="3">
    <citation type="submission" date="2025-09" db="UniProtKB">
        <authorList>
            <consortium name="Ensembl"/>
        </authorList>
    </citation>
    <scope>IDENTIFICATION</scope>
</reference>
<evidence type="ECO:0000313" key="5">
    <source>
        <dbReference type="Proteomes" id="UP000694390"/>
    </source>
</evidence>
<dbReference type="GO" id="GO:0046872">
    <property type="term" value="F:metal ion binding"/>
    <property type="evidence" value="ECO:0007669"/>
    <property type="project" value="InterPro"/>
</dbReference>
<dbReference type="Gene3D" id="3.40.570.10">
    <property type="entry name" value="Extracellular Endonuclease, subunit A"/>
    <property type="match status" value="1"/>
</dbReference>
<evidence type="ECO:0000259" key="2">
    <source>
        <dbReference type="SMART" id="SM00477"/>
    </source>
</evidence>
<dbReference type="InterPro" id="IPR039015">
    <property type="entry name" value="ENDOD1"/>
</dbReference>
<dbReference type="GeneTree" id="ENSGT01030000234592"/>
<feature type="chain" id="PRO_5034012762" description="Endonuclease domain-containing 1 protein-like" evidence="1">
    <location>
        <begin position="25"/>
        <end position="305"/>
    </location>
</feature>
<organism evidence="4 5">
    <name type="scientific">Gopherus evgoodei</name>
    <name type="common">Goodes thornscrub tortoise</name>
    <dbReference type="NCBI Taxonomy" id="1825980"/>
    <lineage>
        <taxon>Eukaryota</taxon>
        <taxon>Metazoa</taxon>
        <taxon>Chordata</taxon>
        <taxon>Craniata</taxon>
        <taxon>Vertebrata</taxon>
        <taxon>Euteleostomi</taxon>
        <taxon>Archelosauria</taxon>
        <taxon>Testudinata</taxon>
        <taxon>Testudines</taxon>
        <taxon>Cryptodira</taxon>
        <taxon>Durocryptodira</taxon>
        <taxon>Testudinoidea</taxon>
        <taxon>Testudinidae</taxon>
        <taxon>Gopherus</taxon>
    </lineage>
</organism>
<dbReference type="SUPFAM" id="SSF54060">
    <property type="entry name" value="His-Me finger endonucleases"/>
    <property type="match status" value="1"/>
</dbReference>
<dbReference type="SMART" id="SM00477">
    <property type="entry name" value="NUC"/>
    <property type="match status" value="1"/>
</dbReference>
<dbReference type="GO" id="GO:0016787">
    <property type="term" value="F:hydrolase activity"/>
    <property type="evidence" value="ECO:0007669"/>
    <property type="project" value="InterPro"/>
</dbReference>
<reference evidence="4" key="1">
    <citation type="submission" date="2019-06" db="EMBL/GenBank/DDBJ databases">
        <title>G10K-VGP Goodes thornscrub tortoise genome, primary haplotype.</title>
        <authorList>
            <person name="Murphy B."/>
            <person name="Edwards T."/>
            <person name="Rhie A."/>
            <person name="Koren S."/>
            <person name="Phillippy A."/>
            <person name="Fedrigo O."/>
            <person name="Haase B."/>
            <person name="Mountcastle J."/>
            <person name="Lewin H."/>
            <person name="Damas J."/>
            <person name="Howe K."/>
            <person name="Formenti G."/>
            <person name="Myers G."/>
            <person name="Durbin R."/>
            <person name="Jarvis E.D."/>
        </authorList>
    </citation>
    <scope>NUCLEOTIDE SEQUENCE [LARGE SCALE GENOMIC DNA]</scope>
</reference>
<dbReference type="Pfam" id="PF01223">
    <property type="entry name" value="Endonuclease_NS"/>
    <property type="match status" value="1"/>
</dbReference>
<reference evidence="4" key="2">
    <citation type="submission" date="2025-08" db="UniProtKB">
        <authorList>
            <consortium name="Ensembl"/>
        </authorList>
    </citation>
    <scope>IDENTIFICATION</scope>
</reference>
<dbReference type="InterPro" id="IPR001604">
    <property type="entry name" value="Endo_G_ENPP1-like_dom"/>
</dbReference>
<dbReference type="Proteomes" id="UP000694390">
    <property type="component" value="Chromosome 11"/>
</dbReference>
<dbReference type="InterPro" id="IPR044925">
    <property type="entry name" value="His-Me_finger_sf"/>
</dbReference>
<feature type="domain" description="DNA/RNA non-specific endonuclease/pyrophosphatase/phosphodiesterase" evidence="3">
    <location>
        <begin position="59"/>
        <end position="270"/>
    </location>
</feature>
<dbReference type="OrthoDB" id="6085830at2759"/>
<feature type="domain" description="ENPP1-3/EXOG-like endonuclease/phosphodiesterase" evidence="2">
    <location>
        <begin position="60"/>
        <end position="266"/>
    </location>
</feature>
<evidence type="ECO:0000313" key="4">
    <source>
        <dbReference type="Ensembl" id="ENSGEVP00005017966.1"/>
    </source>
</evidence>
<name>A0A8C4Y3Z9_9SAUR</name>
<feature type="signal peptide" evidence="1">
    <location>
        <begin position="1"/>
        <end position="24"/>
    </location>
</feature>
<proteinExistence type="predicted"/>
<keyword evidence="1" id="KW-0732">Signal</keyword>
<dbReference type="InterPro" id="IPR020821">
    <property type="entry name" value="ENPP1-3/EXOG-like_nuc-like"/>
</dbReference>
<evidence type="ECO:0000256" key="1">
    <source>
        <dbReference type="SAM" id="SignalP"/>
    </source>
</evidence>
<dbReference type="GO" id="GO:0003676">
    <property type="term" value="F:nucleic acid binding"/>
    <property type="evidence" value="ECO:0007669"/>
    <property type="project" value="InterPro"/>
</dbReference>
<sequence>MSHRTMDWLMPLGCLSLWVGLALAEVGSFSGCYDYFYQDAEPGGFATANTAEICQRYSNLYHFATLYDRPQRIPRWSAYTLAQTKPRCFDLVCPQLAHPDESPEMMTEVESTLSLDERRSSQAISKDYEDTSYDRGQLNPNAFQCNVGHTATFTLTNTAPMNSFFNQVHWAKLEKTLKTQLTGSCRNVGGKPYLVTGAVPRDRNRPYNGVSVPSHIWTAVCCDHGDKTHKFSFAFIGENKEASSLQIIPVEQLNTELSHLYKTPGEVLAVLHPVTCPLGRKGASGCLPVLFIPKQRRNETTAFIY</sequence>
<keyword evidence="5" id="KW-1185">Reference proteome</keyword>
<dbReference type="InterPro" id="IPR044929">
    <property type="entry name" value="DNA/RNA_non-sp_Endonuclease_sf"/>
</dbReference>
<accession>A0A8C4Y3Z9</accession>
<dbReference type="AlphaFoldDB" id="A0A8C4Y3Z9"/>